<dbReference type="PANTHER" id="PTHR31350">
    <property type="entry name" value="SI:DKEY-261L7.2"/>
    <property type="match status" value="1"/>
</dbReference>
<dbReference type="RefSeq" id="WP_394833681.1">
    <property type="nucleotide sequence ID" value="NZ_CP089929.1"/>
</dbReference>
<dbReference type="PANTHER" id="PTHR31350:SF21">
    <property type="entry name" value="F-BOX ONLY PROTEIN 21"/>
    <property type="match status" value="1"/>
</dbReference>
<dbReference type="Gene3D" id="1.25.40.10">
    <property type="entry name" value="Tetratricopeptide repeat domain"/>
    <property type="match status" value="1"/>
</dbReference>
<evidence type="ECO:0000259" key="3">
    <source>
        <dbReference type="Pfam" id="PF13369"/>
    </source>
</evidence>
<feature type="domain" description="Protein SirB1 N-terminal" evidence="3">
    <location>
        <begin position="47"/>
        <end position="186"/>
    </location>
</feature>
<evidence type="ECO:0000256" key="2">
    <source>
        <dbReference type="PROSITE-ProRule" id="PRU00339"/>
    </source>
</evidence>
<reference evidence="4" key="1">
    <citation type="submission" date="2021-12" db="EMBL/GenBank/DDBJ databases">
        <title>Discovery of the Pendulisporaceae a myxobacterial family with distinct sporulation behavior and unique specialized metabolism.</title>
        <authorList>
            <person name="Garcia R."/>
            <person name="Popoff A."/>
            <person name="Bader C.D."/>
            <person name="Loehr J."/>
            <person name="Walesch S."/>
            <person name="Walt C."/>
            <person name="Boldt J."/>
            <person name="Bunk B."/>
            <person name="Haeckl F.J.F.P.J."/>
            <person name="Gunesch A.P."/>
            <person name="Birkelbach J."/>
            <person name="Nuebel U."/>
            <person name="Pietschmann T."/>
            <person name="Bach T."/>
            <person name="Mueller R."/>
        </authorList>
    </citation>
    <scope>NUCLEOTIDE SEQUENCE</scope>
    <source>
        <strain evidence="4">MSr11367</strain>
    </source>
</reference>
<dbReference type="Pfam" id="PF13369">
    <property type="entry name" value="Transglut_core2"/>
    <property type="match status" value="1"/>
</dbReference>
<proteinExistence type="inferred from homology"/>
<dbReference type="Proteomes" id="UP001374803">
    <property type="component" value="Chromosome"/>
</dbReference>
<dbReference type="InterPro" id="IPR019734">
    <property type="entry name" value="TPR_rpt"/>
</dbReference>
<sequence>MDVGLGTVLLAKDAYPDLDIDRTLARFDELAQPLQDVRVDGHRLARASVTLQAEHLREHLHVACGFNGNESDYYDPRNSLISDVLERKLGIPITLSVVYCEVAKRLGIRARGVSFPGHFLVRLDADGEAHEGQETATPVLVDPFFGCRLLGPKELAELHAKVMGEAPIAPESLAPASPRAILHRILVNLRAVHLARGDIARAMLSIDRILCLTPNAAEPLRERGLLSARLGAREQALADLERFLELAPQAEDAAQIRERLAELKKASAPLN</sequence>
<evidence type="ECO:0000256" key="1">
    <source>
        <dbReference type="ARBA" id="ARBA00007100"/>
    </source>
</evidence>
<keyword evidence="5" id="KW-1185">Reference proteome</keyword>
<evidence type="ECO:0000313" key="5">
    <source>
        <dbReference type="Proteomes" id="UP001374803"/>
    </source>
</evidence>
<dbReference type="PROSITE" id="PS50005">
    <property type="entry name" value="TPR"/>
    <property type="match status" value="1"/>
</dbReference>
<gene>
    <name evidence="4" type="ORF">LVJ94_44960</name>
</gene>
<keyword evidence="2" id="KW-0802">TPR repeat</keyword>
<dbReference type="InterPro" id="IPR011990">
    <property type="entry name" value="TPR-like_helical_dom_sf"/>
</dbReference>
<comment type="similarity">
    <text evidence="1">Belongs to the UPF0162 family.</text>
</comment>
<protein>
    <submittedName>
        <fullName evidence="4">Tetratricopeptide repeat protein</fullName>
    </submittedName>
</protein>
<feature type="repeat" description="TPR" evidence="2">
    <location>
        <begin position="217"/>
        <end position="250"/>
    </location>
</feature>
<name>A0ABZ2L4A1_9BACT</name>
<dbReference type="EMBL" id="CP089983">
    <property type="protein sequence ID" value="WXB04046.1"/>
    <property type="molecule type" value="Genomic_DNA"/>
</dbReference>
<dbReference type="InterPro" id="IPR032698">
    <property type="entry name" value="SirB1_N"/>
</dbReference>
<dbReference type="SUPFAM" id="SSF48452">
    <property type="entry name" value="TPR-like"/>
    <property type="match status" value="1"/>
</dbReference>
<accession>A0ABZ2L4A1</accession>
<organism evidence="4 5">
    <name type="scientific">Pendulispora rubella</name>
    <dbReference type="NCBI Taxonomy" id="2741070"/>
    <lineage>
        <taxon>Bacteria</taxon>
        <taxon>Pseudomonadati</taxon>
        <taxon>Myxococcota</taxon>
        <taxon>Myxococcia</taxon>
        <taxon>Myxococcales</taxon>
        <taxon>Sorangiineae</taxon>
        <taxon>Pendulisporaceae</taxon>
        <taxon>Pendulispora</taxon>
    </lineage>
</organism>
<dbReference type="Pfam" id="PF13371">
    <property type="entry name" value="TPR_9"/>
    <property type="match status" value="1"/>
</dbReference>
<evidence type="ECO:0000313" key="4">
    <source>
        <dbReference type="EMBL" id="WXB04046.1"/>
    </source>
</evidence>